<evidence type="ECO:0000256" key="2">
    <source>
        <dbReference type="SAM" id="MobiDB-lite"/>
    </source>
</evidence>
<feature type="transmembrane region" description="Helical" evidence="3">
    <location>
        <begin position="6"/>
        <end position="25"/>
    </location>
</feature>
<comment type="caution">
    <text evidence="4">The sequence shown here is derived from an EMBL/GenBank/DDBJ whole genome shotgun (WGS) entry which is preliminary data.</text>
</comment>
<feature type="region of interest" description="Disordered" evidence="2">
    <location>
        <begin position="98"/>
        <end position="147"/>
    </location>
</feature>
<organism evidence="4 5">
    <name type="scientific">Aeromonas sobria</name>
    <dbReference type="NCBI Taxonomy" id="646"/>
    <lineage>
        <taxon>Bacteria</taxon>
        <taxon>Pseudomonadati</taxon>
        <taxon>Pseudomonadota</taxon>
        <taxon>Gammaproteobacteria</taxon>
        <taxon>Aeromonadales</taxon>
        <taxon>Aeromonadaceae</taxon>
        <taxon>Aeromonas</taxon>
    </lineage>
</organism>
<name>A0A2N3J2V9_AERSO</name>
<keyword evidence="3" id="KW-1133">Transmembrane helix</keyword>
<keyword evidence="1" id="KW-0175">Coiled coil</keyword>
<dbReference type="Proteomes" id="UP000233526">
    <property type="component" value="Unassembled WGS sequence"/>
</dbReference>
<evidence type="ECO:0008006" key="6">
    <source>
        <dbReference type="Google" id="ProtNLM"/>
    </source>
</evidence>
<accession>A0A2N3J2V9</accession>
<keyword evidence="3" id="KW-0472">Membrane</keyword>
<evidence type="ECO:0000256" key="1">
    <source>
        <dbReference type="SAM" id="Coils"/>
    </source>
</evidence>
<keyword evidence="3" id="KW-0812">Transmembrane</keyword>
<evidence type="ECO:0000313" key="5">
    <source>
        <dbReference type="Proteomes" id="UP000233526"/>
    </source>
</evidence>
<dbReference type="AlphaFoldDB" id="A0A2N3J2V9"/>
<evidence type="ECO:0000313" key="4">
    <source>
        <dbReference type="EMBL" id="PKQ80096.1"/>
    </source>
</evidence>
<evidence type="ECO:0000256" key="3">
    <source>
        <dbReference type="SAM" id="Phobius"/>
    </source>
</evidence>
<gene>
    <name evidence="4" type="ORF">AOX56_12635</name>
</gene>
<dbReference type="RefSeq" id="WP_101316805.1">
    <property type="nucleotide sequence ID" value="NZ_CAWNSS010000028.1"/>
</dbReference>
<proteinExistence type="predicted"/>
<protein>
    <recommendedName>
        <fullName evidence="6">DUF2570 domain-containing protein</fullName>
    </recommendedName>
</protein>
<sequence>MSTLKELFSNVLLVLVLVMGAALFLGSRMLESRGKALATANETISTLQQTNEQQASQLVTLQRDAEGMRTLLGTQNAALADLDQQNRETAYELEQALATPPTGRPNCASEPLPGAALRLLQPAPDRGENAGHQAPATARGDPPLPGT</sequence>
<dbReference type="EMBL" id="LJZX01000028">
    <property type="protein sequence ID" value="PKQ80096.1"/>
    <property type="molecule type" value="Genomic_DNA"/>
</dbReference>
<reference evidence="4 5" key="1">
    <citation type="journal article" date="2017" name="Front. Microbiol.">
        <title>Strong Genomic and Phenotypic Heterogeneity in the Aeromonas sobria Species Complex.</title>
        <authorList>
            <person name="Gauthier J."/>
            <person name="Vincent A.T."/>
            <person name="Charette S.J."/>
            <person name="Derome N."/>
        </authorList>
    </citation>
    <scope>NUCLEOTIDE SEQUENCE [LARGE SCALE GENOMIC DNA]</scope>
    <source>
        <strain evidence="4 5">JF2635</strain>
    </source>
</reference>
<feature type="coiled-coil region" evidence="1">
    <location>
        <begin position="37"/>
        <end position="64"/>
    </location>
</feature>